<dbReference type="SMART" id="SM00967">
    <property type="entry name" value="SpoU_sub_bind"/>
    <property type="match status" value="1"/>
</dbReference>
<dbReference type="Gene3D" id="3.40.1280.10">
    <property type="match status" value="1"/>
</dbReference>
<dbReference type="Proteomes" id="UP000516361">
    <property type="component" value="Chromosome"/>
</dbReference>
<evidence type="ECO:0000259" key="4">
    <source>
        <dbReference type="SMART" id="SM00967"/>
    </source>
</evidence>
<dbReference type="InterPro" id="IPR029026">
    <property type="entry name" value="tRNA_m1G_MTases_N"/>
</dbReference>
<dbReference type="GO" id="GO:0003723">
    <property type="term" value="F:RNA binding"/>
    <property type="evidence" value="ECO:0007669"/>
    <property type="project" value="InterPro"/>
</dbReference>
<gene>
    <name evidence="5" type="ORF">OSSY52_22420</name>
</gene>
<dbReference type="KEGG" id="ocy:OSSY52_22420"/>
<dbReference type="InterPro" id="IPR004441">
    <property type="entry name" value="rRNA_MeTrfase_TrmH"/>
</dbReference>
<dbReference type="AlphaFoldDB" id="A0A7G1G6M3"/>
<dbReference type="FunCoup" id="A0A7G1G6M3">
    <property type="interactions" value="335"/>
</dbReference>
<dbReference type="InterPro" id="IPR001537">
    <property type="entry name" value="SpoU_MeTrfase"/>
</dbReference>
<organism evidence="5 6">
    <name type="scientific">Tepiditoga spiralis</name>
    <dbReference type="NCBI Taxonomy" id="2108365"/>
    <lineage>
        <taxon>Bacteria</taxon>
        <taxon>Thermotogati</taxon>
        <taxon>Thermotogota</taxon>
        <taxon>Thermotogae</taxon>
        <taxon>Petrotogales</taxon>
        <taxon>Petrotogaceae</taxon>
        <taxon>Tepiditoga</taxon>
    </lineage>
</organism>
<feature type="domain" description="RNA 2-O ribose methyltransferase substrate binding" evidence="4">
    <location>
        <begin position="2"/>
        <end position="78"/>
    </location>
</feature>
<dbReference type="PANTHER" id="PTHR46429:SF1">
    <property type="entry name" value="23S RRNA (GUANOSINE-2'-O-)-METHYLTRANSFERASE RLMB"/>
    <property type="match status" value="1"/>
</dbReference>
<dbReference type="SUPFAM" id="SSF75217">
    <property type="entry name" value="alpha/beta knot"/>
    <property type="match status" value="1"/>
</dbReference>
<reference evidence="5 6" key="1">
    <citation type="submission" date="2018-06" db="EMBL/GenBank/DDBJ databases">
        <title>Genome sequencing of Oceanotoga sp. sy52.</title>
        <authorList>
            <person name="Mori K."/>
        </authorList>
    </citation>
    <scope>NUCLEOTIDE SEQUENCE [LARGE SCALE GENOMIC DNA]</scope>
    <source>
        <strain evidence="6">sy52</strain>
    </source>
</reference>
<dbReference type="RefSeq" id="WP_190614956.1">
    <property type="nucleotide sequence ID" value="NZ_AP018712.1"/>
</dbReference>
<evidence type="ECO:0000313" key="6">
    <source>
        <dbReference type="Proteomes" id="UP000516361"/>
    </source>
</evidence>
<accession>A0A7G1G6M3</accession>
<evidence type="ECO:0000256" key="2">
    <source>
        <dbReference type="ARBA" id="ARBA00022603"/>
    </source>
</evidence>
<dbReference type="GO" id="GO:0005829">
    <property type="term" value="C:cytosol"/>
    <property type="evidence" value="ECO:0007669"/>
    <property type="project" value="TreeGrafter"/>
</dbReference>
<proteinExistence type="inferred from homology"/>
<dbReference type="GO" id="GO:0032259">
    <property type="term" value="P:methylation"/>
    <property type="evidence" value="ECO:0007669"/>
    <property type="project" value="UniProtKB-KW"/>
</dbReference>
<comment type="similarity">
    <text evidence="1">Belongs to the class IV-like SAM-binding methyltransferase superfamily. RNA methyltransferase TrmH family.</text>
</comment>
<keyword evidence="2 5" id="KW-0489">Methyltransferase</keyword>
<dbReference type="PANTHER" id="PTHR46429">
    <property type="entry name" value="23S RRNA (GUANOSINE-2'-O-)-METHYLTRANSFERASE RLMB"/>
    <property type="match status" value="1"/>
</dbReference>
<protein>
    <submittedName>
        <fullName evidence="5">23S rRNA (Guanosine(2251)-2'-O)-methyltransferase RlmB</fullName>
    </submittedName>
</protein>
<dbReference type="InterPro" id="IPR029064">
    <property type="entry name" value="Ribosomal_eL30-like_sf"/>
</dbReference>
<dbReference type="NCBIfam" id="TIGR00186">
    <property type="entry name" value="rRNA_methyl_3"/>
    <property type="match status" value="1"/>
</dbReference>
<dbReference type="Pfam" id="PF00588">
    <property type="entry name" value="SpoU_methylase"/>
    <property type="match status" value="1"/>
</dbReference>
<evidence type="ECO:0000256" key="3">
    <source>
        <dbReference type="ARBA" id="ARBA00022679"/>
    </source>
</evidence>
<keyword evidence="6" id="KW-1185">Reference proteome</keyword>
<dbReference type="SUPFAM" id="SSF55315">
    <property type="entry name" value="L30e-like"/>
    <property type="match status" value="1"/>
</dbReference>
<keyword evidence="3 5" id="KW-0808">Transferase</keyword>
<dbReference type="FunFam" id="3.40.1280.10:FF:000008">
    <property type="entry name" value="Group 3 RNA methyltransferase TrmH"/>
    <property type="match status" value="1"/>
</dbReference>
<dbReference type="EMBL" id="AP018712">
    <property type="protein sequence ID" value="BBE32101.1"/>
    <property type="molecule type" value="Genomic_DNA"/>
</dbReference>
<sequence length="242" mass="27059">MYAYGRNVLKEILNAKYSIKKVYFTNSKNIDSELKKLIKKVSELGISHIFLDNEKLEELVETTKHQGVIIDIGREFNYADLNVLNSVDHEPLIVILDQISDPHNFGAVIRSAVASGVDAIIIPKNNSVEVTSTVIKVSAGQIFKLPIIKVTNLSRTIDELKKKNIWVYSADMKGTPYYELDMTYGTCIVMGNEGKGVRENVKKHSDGIVSIPMNNNVDSLNVSVSCGIILFEAKKQRDIRSK</sequence>
<evidence type="ECO:0000256" key="1">
    <source>
        <dbReference type="ARBA" id="ARBA00007228"/>
    </source>
</evidence>
<dbReference type="GO" id="GO:0008173">
    <property type="term" value="F:RNA methyltransferase activity"/>
    <property type="evidence" value="ECO:0007669"/>
    <property type="project" value="InterPro"/>
</dbReference>
<name>A0A7G1G6M3_9BACT</name>
<dbReference type="CDD" id="cd18103">
    <property type="entry name" value="SpoU-like_RlmB"/>
    <property type="match status" value="1"/>
</dbReference>
<dbReference type="InterPro" id="IPR013123">
    <property type="entry name" value="SpoU_subst-bd"/>
</dbReference>
<evidence type="ECO:0000313" key="5">
    <source>
        <dbReference type="EMBL" id="BBE32101.1"/>
    </source>
</evidence>
<dbReference type="Pfam" id="PF08032">
    <property type="entry name" value="SpoU_sub_bind"/>
    <property type="match status" value="1"/>
</dbReference>
<dbReference type="Gene3D" id="3.30.1330.30">
    <property type="match status" value="1"/>
</dbReference>
<dbReference type="GO" id="GO:0006396">
    <property type="term" value="P:RNA processing"/>
    <property type="evidence" value="ECO:0007669"/>
    <property type="project" value="InterPro"/>
</dbReference>
<dbReference type="InterPro" id="IPR029028">
    <property type="entry name" value="Alpha/beta_knot_MTases"/>
</dbReference>
<dbReference type="InParanoid" id="A0A7G1G6M3"/>